<keyword evidence="5" id="KW-0479">Metal-binding</keyword>
<dbReference type="AlphaFoldDB" id="A0A1I2IQX5"/>
<keyword evidence="10" id="KW-0560">Oxidoreductase</keyword>
<reference evidence="16 17" key="1">
    <citation type="submission" date="2016-10" db="EMBL/GenBank/DDBJ databases">
        <authorList>
            <person name="de Groot N.N."/>
        </authorList>
    </citation>
    <scope>NUCLEOTIDE SEQUENCE [LARGE SCALE GENOMIC DNA]</scope>
    <source>
        <strain>GEY</strain>
        <strain evidence="17">DSM 9560</strain>
    </source>
</reference>
<feature type="transmembrane region" description="Helical" evidence="14">
    <location>
        <begin position="37"/>
        <end position="56"/>
    </location>
</feature>
<evidence type="ECO:0000256" key="10">
    <source>
        <dbReference type="ARBA" id="ARBA00023002"/>
    </source>
</evidence>
<keyword evidence="6" id="KW-0256">Endoplasmic reticulum</keyword>
<dbReference type="InterPro" id="IPR006694">
    <property type="entry name" value="Fatty_acid_hydroxylase"/>
</dbReference>
<protein>
    <submittedName>
        <fullName evidence="16">Sterol desaturase/sphingolipid hydroxylase, fatty acid hydroxylase superfamily</fullName>
    </submittedName>
</protein>
<feature type="transmembrane region" description="Helical" evidence="14">
    <location>
        <begin position="119"/>
        <end position="140"/>
    </location>
</feature>
<keyword evidence="3" id="KW-0444">Lipid biosynthesis</keyword>
<dbReference type="GO" id="GO:0005506">
    <property type="term" value="F:iron ion binding"/>
    <property type="evidence" value="ECO:0007669"/>
    <property type="project" value="InterPro"/>
</dbReference>
<evidence type="ECO:0000256" key="13">
    <source>
        <dbReference type="ARBA" id="ARBA00023160"/>
    </source>
</evidence>
<evidence type="ECO:0000256" key="11">
    <source>
        <dbReference type="ARBA" id="ARBA00023098"/>
    </source>
</evidence>
<evidence type="ECO:0000259" key="15">
    <source>
        <dbReference type="Pfam" id="PF04116"/>
    </source>
</evidence>
<dbReference type="GO" id="GO:0016020">
    <property type="term" value="C:membrane"/>
    <property type="evidence" value="ECO:0007669"/>
    <property type="project" value="InterPro"/>
</dbReference>
<comment type="cofactor">
    <cofactor evidence="1">
        <name>Zn(2+)</name>
        <dbReference type="ChEBI" id="CHEBI:29105"/>
    </cofactor>
</comment>
<keyword evidence="13" id="KW-0275">Fatty acid biosynthesis</keyword>
<evidence type="ECO:0000256" key="14">
    <source>
        <dbReference type="SAM" id="Phobius"/>
    </source>
</evidence>
<keyword evidence="11" id="KW-0443">Lipid metabolism</keyword>
<keyword evidence="8" id="KW-0862">Zinc</keyword>
<dbReference type="PANTHER" id="PTHR12863">
    <property type="entry name" value="FATTY ACID HYDROXYLASE"/>
    <property type="match status" value="1"/>
</dbReference>
<dbReference type="EMBL" id="FONY01000033">
    <property type="protein sequence ID" value="SFF42921.1"/>
    <property type="molecule type" value="Genomic_DNA"/>
</dbReference>
<evidence type="ECO:0000256" key="2">
    <source>
        <dbReference type="ARBA" id="ARBA00004477"/>
    </source>
</evidence>
<keyword evidence="7" id="KW-0276">Fatty acid metabolism</keyword>
<sequence length="213" mass="24334">MEQASSYVKPMPVSPKHNGRKQLFENSFLERLTRTHILVPIGIFTTFAIALIYYGAVFKELTLLSIVLPFLVGILVFTLVEYLVHRYVFHMLPDTPVKADIQYKFHGVHHEYPKDKDRLAMPPVLSATIISLLFGLFYLIMGEYAFGFTAGFGLGYGSYLGVHYIVHAFPPPKNFLRILWINHSIHHYKDDDVAFGVSSPLWDWVFGTLPKKG</sequence>
<dbReference type="GO" id="GO:0006633">
    <property type="term" value="P:fatty acid biosynthetic process"/>
    <property type="evidence" value="ECO:0007669"/>
    <property type="project" value="UniProtKB-KW"/>
</dbReference>
<evidence type="ECO:0000313" key="16">
    <source>
        <dbReference type="EMBL" id="SFF42921.1"/>
    </source>
</evidence>
<gene>
    <name evidence="16" type="ORF">SAMN04488541_103351</name>
</gene>
<keyword evidence="17" id="KW-1185">Reference proteome</keyword>
<accession>A0A1I2IQX5</accession>
<evidence type="ECO:0000256" key="6">
    <source>
        <dbReference type="ARBA" id="ARBA00022824"/>
    </source>
</evidence>
<proteinExistence type="predicted"/>
<evidence type="ECO:0000313" key="17">
    <source>
        <dbReference type="Proteomes" id="UP000199513"/>
    </source>
</evidence>
<dbReference type="RefSeq" id="WP_245764089.1">
    <property type="nucleotide sequence ID" value="NZ_FONY01000033.1"/>
</dbReference>
<evidence type="ECO:0000256" key="9">
    <source>
        <dbReference type="ARBA" id="ARBA00022989"/>
    </source>
</evidence>
<evidence type="ECO:0000256" key="8">
    <source>
        <dbReference type="ARBA" id="ARBA00022833"/>
    </source>
</evidence>
<evidence type="ECO:0000256" key="12">
    <source>
        <dbReference type="ARBA" id="ARBA00023136"/>
    </source>
</evidence>
<comment type="subcellular location">
    <subcellularLocation>
        <location evidence="2">Endoplasmic reticulum membrane</location>
        <topology evidence="2">Multi-pass membrane protein</topology>
    </subcellularLocation>
</comment>
<dbReference type="Pfam" id="PF04116">
    <property type="entry name" value="FA_hydroxylase"/>
    <property type="match status" value="1"/>
</dbReference>
<dbReference type="STRING" id="1003.SAMN04488541_103351"/>
<dbReference type="PANTHER" id="PTHR12863:SF1">
    <property type="entry name" value="FATTY ACID 2-HYDROXYLASE"/>
    <property type="match status" value="1"/>
</dbReference>
<dbReference type="GO" id="GO:0080132">
    <property type="term" value="F:fatty acid 2-hydroxylase activity"/>
    <property type="evidence" value="ECO:0007669"/>
    <property type="project" value="InterPro"/>
</dbReference>
<keyword evidence="12 14" id="KW-0472">Membrane</keyword>
<dbReference type="InterPro" id="IPR014430">
    <property type="entry name" value="Scs7"/>
</dbReference>
<evidence type="ECO:0000256" key="5">
    <source>
        <dbReference type="ARBA" id="ARBA00022723"/>
    </source>
</evidence>
<dbReference type="Proteomes" id="UP000199513">
    <property type="component" value="Unassembled WGS sequence"/>
</dbReference>
<evidence type="ECO:0000256" key="4">
    <source>
        <dbReference type="ARBA" id="ARBA00022692"/>
    </source>
</evidence>
<evidence type="ECO:0000256" key="7">
    <source>
        <dbReference type="ARBA" id="ARBA00022832"/>
    </source>
</evidence>
<keyword evidence="9 14" id="KW-1133">Transmembrane helix</keyword>
<evidence type="ECO:0000256" key="3">
    <source>
        <dbReference type="ARBA" id="ARBA00022516"/>
    </source>
</evidence>
<feature type="domain" description="Fatty acid hydroxylase" evidence="15">
    <location>
        <begin position="70"/>
        <end position="208"/>
    </location>
</feature>
<name>A0A1I2IQX5_9BACT</name>
<organism evidence="16 17">
    <name type="scientific">Thermoflexibacter ruber</name>
    <dbReference type="NCBI Taxonomy" id="1003"/>
    <lineage>
        <taxon>Bacteria</taxon>
        <taxon>Pseudomonadati</taxon>
        <taxon>Bacteroidota</taxon>
        <taxon>Cytophagia</taxon>
        <taxon>Cytophagales</taxon>
        <taxon>Thermoflexibacteraceae</taxon>
        <taxon>Thermoflexibacter</taxon>
    </lineage>
</organism>
<evidence type="ECO:0000256" key="1">
    <source>
        <dbReference type="ARBA" id="ARBA00001947"/>
    </source>
</evidence>
<feature type="transmembrane region" description="Helical" evidence="14">
    <location>
        <begin position="62"/>
        <end position="84"/>
    </location>
</feature>
<feature type="transmembrane region" description="Helical" evidence="14">
    <location>
        <begin position="146"/>
        <end position="166"/>
    </location>
</feature>
<keyword evidence="4 14" id="KW-0812">Transmembrane</keyword>